<dbReference type="AlphaFoldDB" id="A0A6A6FTE0"/>
<dbReference type="Proteomes" id="UP000799539">
    <property type="component" value="Unassembled WGS sequence"/>
</dbReference>
<proteinExistence type="predicted"/>
<sequence>MTDLVFINAWACIDDTTILMPFGRKHGTQSIERHARRQRFFSNSNDNNGSNNDQRAIVTLLAPVDNQQRDGWAAAISDSGSTGYPLGRAHLIFFHWSLGGEGKTEHNYGTSTIIQHTVFSSMAVETRAESSEWGNFGHLRVGGVGWSSLNLGNASTAGRC</sequence>
<keyword evidence="2" id="KW-1185">Reference proteome</keyword>
<dbReference type="EMBL" id="ML992664">
    <property type="protein sequence ID" value="KAF2216448.1"/>
    <property type="molecule type" value="Genomic_DNA"/>
</dbReference>
<evidence type="ECO:0000313" key="2">
    <source>
        <dbReference type="Proteomes" id="UP000799539"/>
    </source>
</evidence>
<gene>
    <name evidence="1" type="ORF">CERZMDRAFT_119910</name>
</gene>
<reference evidence="1" key="1">
    <citation type="journal article" date="2020" name="Stud. Mycol.">
        <title>101 Dothideomycetes genomes: a test case for predicting lifestyles and emergence of pathogens.</title>
        <authorList>
            <person name="Haridas S."/>
            <person name="Albert R."/>
            <person name="Binder M."/>
            <person name="Bloem J."/>
            <person name="Labutti K."/>
            <person name="Salamov A."/>
            <person name="Andreopoulos B."/>
            <person name="Baker S."/>
            <person name="Barry K."/>
            <person name="Bills G."/>
            <person name="Bluhm B."/>
            <person name="Cannon C."/>
            <person name="Castanera R."/>
            <person name="Culley D."/>
            <person name="Daum C."/>
            <person name="Ezra D."/>
            <person name="Gonzalez J."/>
            <person name="Henrissat B."/>
            <person name="Kuo A."/>
            <person name="Liang C."/>
            <person name="Lipzen A."/>
            <person name="Lutzoni F."/>
            <person name="Magnuson J."/>
            <person name="Mondo S."/>
            <person name="Nolan M."/>
            <person name="Ohm R."/>
            <person name="Pangilinan J."/>
            <person name="Park H.-J."/>
            <person name="Ramirez L."/>
            <person name="Alfaro M."/>
            <person name="Sun H."/>
            <person name="Tritt A."/>
            <person name="Yoshinaga Y."/>
            <person name="Zwiers L.-H."/>
            <person name="Turgeon B."/>
            <person name="Goodwin S."/>
            <person name="Spatafora J."/>
            <person name="Crous P."/>
            <person name="Grigoriev I."/>
        </authorList>
    </citation>
    <scope>NUCLEOTIDE SEQUENCE</scope>
    <source>
        <strain evidence="1">SCOH1-5</strain>
    </source>
</reference>
<name>A0A6A6FTE0_9PEZI</name>
<accession>A0A6A6FTE0</accession>
<protein>
    <submittedName>
        <fullName evidence="1">Uncharacterized protein</fullName>
    </submittedName>
</protein>
<organism evidence="1 2">
    <name type="scientific">Cercospora zeae-maydis SCOH1-5</name>
    <dbReference type="NCBI Taxonomy" id="717836"/>
    <lineage>
        <taxon>Eukaryota</taxon>
        <taxon>Fungi</taxon>
        <taxon>Dikarya</taxon>
        <taxon>Ascomycota</taxon>
        <taxon>Pezizomycotina</taxon>
        <taxon>Dothideomycetes</taxon>
        <taxon>Dothideomycetidae</taxon>
        <taxon>Mycosphaerellales</taxon>
        <taxon>Mycosphaerellaceae</taxon>
        <taxon>Cercospora</taxon>
    </lineage>
</organism>
<evidence type="ECO:0000313" key="1">
    <source>
        <dbReference type="EMBL" id="KAF2216448.1"/>
    </source>
</evidence>